<sequence length="38" mass="4579">MKRLVETTFLRKNKKMVVERQPIFVNLKSNTMKNTLQI</sequence>
<dbReference type="Proteomes" id="UP000594042">
    <property type="component" value="Chromosome"/>
</dbReference>
<gene>
    <name evidence="1" type="ORF">Cop2CBH44_19960</name>
</gene>
<keyword evidence="2" id="KW-1185">Reference proteome</keyword>
<accession>A0A7G1HX69</accession>
<proteinExistence type="predicted"/>
<dbReference type="EMBL" id="AP023322">
    <property type="protein sequence ID" value="BCI63643.1"/>
    <property type="molecule type" value="Genomic_DNA"/>
</dbReference>
<evidence type="ECO:0000313" key="1">
    <source>
        <dbReference type="EMBL" id="BCI63643.1"/>
    </source>
</evidence>
<dbReference type="AlphaFoldDB" id="A0A7G1HX69"/>
<name>A0A7G1HX69_9BACT</name>
<reference evidence="2" key="1">
    <citation type="submission" date="2020-07" db="EMBL/GenBank/DDBJ databases">
        <title>Complete genome sequencing of Coprobacter sp. strain 2CBH44.</title>
        <authorList>
            <person name="Sakamoto M."/>
            <person name="Murakami T."/>
            <person name="Mori H."/>
        </authorList>
    </citation>
    <scope>NUCLEOTIDE SEQUENCE [LARGE SCALE GENOMIC DNA]</scope>
    <source>
        <strain evidence="2">2CBH44</strain>
    </source>
</reference>
<organism evidence="1 2">
    <name type="scientific">Coprobacter secundus subsp. similis</name>
    <dbReference type="NCBI Taxonomy" id="2751153"/>
    <lineage>
        <taxon>Bacteria</taxon>
        <taxon>Pseudomonadati</taxon>
        <taxon>Bacteroidota</taxon>
        <taxon>Bacteroidia</taxon>
        <taxon>Bacteroidales</taxon>
        <taxon>Barnesiellaceae</taxon>
        <taxon>Coprobacter</taxon>
    </lineage>
</organism>
<dbReference type="KEGG" id="copr:Cop2CBH44_19960"/>
<evidence type="ECO:0000313" key="2">
    <source>
        <dbReference type="Proteomes" id="UP000594042"/>
    </source>
</evidence>
<protein>
    <submittedName>
        <fullName evidence="1">Uncharacterized protein</fullName>
    </submittedName>
</protein>